<keyword evidence="1" id="KW-1133">Transmembrane helix</keyword>
<feature type="chain" id="PRO_5044770396" evidence="2">
    <location>
        <begin position="20"/>
        <end position="181"/>
    </location>
</feature>
<evidence type="ECO:0000313" key="3">
    <source>
        <dbReference type="EMBL" id="KAL3097644.1"/>
    </source>
</evidence>
<sequence length="181" mass="20021">MKLILLLIVLCACFWSARFIKCRGETVGTVEQHYVNKKPTNFSSFCPKESIVCVKEFCFRDGKANDYVTVYSCANSIKMDCSISGPRFLAMEECTEKGNGNKEACAEEKGKNEAAFVKKYGNYRCEQCQFGNENEDNGNANFPLYKPKESGGTVNGISHLLVMIFAAVALFGTAIGHGYVL</sequence>
<organism evidence="3 4">
    <name type="scientific">Heterodera trifolii</name>
    <dbReference type="NCBI Taxonomy" id="157864"/>
    <lineage>
        <taxon>Eukaryota</taxon>
        <taxon>Metazoa</taxon>
        <taxon>Ecdysozoa</taxon>
        <taxon>Nematoda</taxon>
        <taxon>Chromadorea</taxon>
        <taxon>Rhabditida</taxon>
        <taxon>Tylenchina</taxon>
        <taxon>Tylenchomorpha</taxon>
        <taxon>Tylenchoidea</taxon>
        <taxon>Heteroderidae</taxon>
        <taxon>Heteroderinae</taxon>
        <taxon>Heterodera</taxon>
    </lineage>
</organism>
<dbReference type="AlphaFoldDB" id="A0ABD2K4V2"/>
<dbReference type="Proteomes" id="UP001620626">
    <property type="component" value="Unassembled WGS sequence"/>
</dbReference>
<gene>
    <name evidence="3" type="ORF">niasHT_020317</name>
</gene>
<keyword evidence="1" id="KW-0812">Transmembrane</keyword>
<evidence type="ECO:0000256" key="2">
    <source>
        <dbReference type="SAM" id="SignalP"/>
    </source>
</evidence>
<keyword evidence="4" id="KW-1185">Reference proteome</keyword>
<protein>
    <submittedName>
        <fullName evidence="3">Uncharacterized protein</fullName>
    </submittedName>
</protein>
<keyword evidence="2" id="KW-0732">Signal</keyword>
<dbReference type="EMBL" id="JBICBT010000837">
    <property type="protein sequence ID" value="KAL3097644.1"/>
    <property type="molecule type" value="Genomic_DNA"/>
</dbReference>
<reference evidence="3 4" key="1">
    <citation type="submission" date="2024-10" db="EMBL/GenBank/DDBJ databases">
        <authorList>
            <person name="Kim D."/>
        </authorList>
    </citation>
    <scope>NUCLEOTIDE SEQUENCE [LARGE SCALE GENOMIC DNA]</scope>
    <source>
        <strain evidence="3">BH-2024</strain>
    </source>
</reference>
<proteinExistence type="predicted"/>
<feature type="transmembrane region" description="Helical" evidence="1">
    <location>
        <begin position="160"/>
        <end position="180"/>
    </location>
</feature>
<accession>A0ABD2K4V2</accession>
<comment type="caution">
    <text evidence="3">The sequence shown here is derived from an EMBL/GenBank/DDBJ whole genome shotgun (WGS) entry which is preliminary data.</text>
</comment>
<keyword evidence="1" id="KW-0472">Membrane</keyword>
<evidence type="ECO:0000256" key="1">
    <source>
        <dbReference type="SAM" id="Phobius"/>
    </source>
</evidence>
<evidence type="ECO:0000313" key="4">
    <source>
        <dbReference type="Proteomes" id="UP001620626"/>
    </source>
</evidence>
<name>A0ABD2K4V2_9BILA</name>
<feature type="signal peptide" evidence="2">
    <location>
        <begin position="1"/>
        <end position="19"/>
    </location>
</feature>